<name>A0A379FQ47_PRORE</name>
<dbReference type="Proteomes" id="UP000254208">
    <property type="component" value="Unassembled WGS sequence"/>
</dbReference>
<dbReference type="EMBL" id="UGTZ01000001">
    <property type="protein sequence ID" value="SUC30875.1"/>
    <property type="molecule type" value="Genomic_DNA"/>
</dbReference>
<reference evidence="1 2" key="1">
    <citation type="submission" date="2018-06" db="EMBL/GenBank/DDBJ databases">
        <authorList>
            <consortium name="Pathogen Informatics"/>
            <person name="Doyle S."/>
        </authorList>
    </citation>
    <scope>NUCLEOTIDE SEQUENCE [LARGE SCALE GENOMIC DNA]</scope>
    <source>
        <strain evidence="1 2">NCTC11801</strain>
    </source>
</reference>
<dbReference type="RefSeq" id="WP_115167026.1">
    <property type="nucleotide sequence ID" value="NZ_ABEXOC020000003.1"/>
</dbReference>
<protein>
    <submittedName>
        <fullName evidence="1">Uncharacterized protein</fullName>
    </submittedName>
</protein>
<accession>A0A379FQ47</accession>
<dbReference type="GeneID" id="93672762"/>
<evidence type="ECO:0000313" key="1">
    <source>
        <dbReference type="EMBL" id="SUC30875.1"/>
    </source>
</evidence>
<evidence type="ECO:0000313" key="2">
    <source>
        <dbReference type="Proteomes" id="UP000254208"/>
    </source>
</evidence>
<organism evidence="1 2">
    <name type="scientific">Providencia rettgeri</name>
    <dbReference type="NCBI Taxonomy" id="587"/>
    <lineage>
        <taxon>Bacteria</taxon>
        <taxon>Pseudomonadati</taxon>
        <taxon>Pseudomonadota</taxon>
        <taxon>Gammaproteobacteria</taxon>
        <taxon>Enterobacterales</taxon>
        <taxon>Morganellaceae</taxon>
        <taxon>Providencia</taxon>
    </lineage>
</organism>
<proteinExistence type="predicted"/>
<dbReference type="AlphaFoldDB" id="A0A379FQ47"/>
<gene>
    <name evidence="1" type="ORF">NCTC11801_01816</name>
</gene>
<sequence length="452" mass="49067">MKKNESVELLKNQKGKDKCPPNKLALYTNIDYNNSEIGDILLISPDIQLDQKELESYGFDVGHHDGVSCVVNNMSKAATLVAGLNLDGEILRVPALSSIASLVGLGWNDLTRSVVAAPVELVTLEISSESPLQSTLGKVNNIEIDIVNKGNVAVYGVTLEITTKNSDVANVISYPELIDLHSNMITTIPVSLEGKNTGETLLSVRIHTPIGVINQGSNTYDVKVEVKARVELNLTIDTQVTLLTGESKSVPLKITNNSDTLVRSAIINANSGNSSLVIVGEFGSTVDIDRNSSKVVNIPLNASLTTVGDTQLACSLTLPKGYENEGNNNAISAITVTAERELEVLQQYQASWAGEGGYLYSYMLTLKSQNSRVNKWQLTFQLPAGAKVSENWYESQKNWLTKEEVGGNVILGNTSGHTIDPGIELPLQIQVVYLEQAEVNEYIYDLHLRQIG</sequence>